<organism evidence="8 9">
    <name type="scientific">Carex littledalei</name>
    <dbReference type="NCBI Taxonomy" id="544730"/>
    <lineage>
        <taxon>Eukaryota</taxon>
        <taxon>Viridiplantae</taxon>
        <taxon>Streptophyta</taxon>
        <taxon>Embryophyta</taxon>
        <taxon>Tracheophyta</taxon>
        <taxon>Spermatophyta</taxon>
        <taxon>Magnoliopsida</taxon>
        <taxon>Liliopsida</taxon>
        <taxon>Poales</taxon>
        <taxon>Cyperaceae</taxon>
        <taxon>Cyperoideae</taxon>
        <taxon>Cariceae</taxon>
        <taxon>Carex</taxon>
        <taxon>Carex subgen. Euthyceras</taxon>
    </lineage>
</organism>
<comment type="subcellular location">
    <subcellularLocation>
        <location evidence="1">Nucleus</location>
    </subcellularLocation>
</comment>
<dbReference type="InterPro" id="IPR003441">
    <property type="entry name" value="NAC-dom"/>
</dbReference>
<keyword evidence="9" id="KW-1185">Reference proteome</keyword>
<keyword evidence="2" id="KW-0805">Transcription regulation</keyword>
<keyword evidence="5" id="KW-0539">Nucleus</keyword>
<feature type="domain" description="NAC" evidence="7">
    <location>
        <begin position="6"/>
        <end position="156"/>
    </location>
</feature>
<evidence type="ECO:0000256" key="4">
    <source>
        <dbReference type="ARBA" id="ARBA00023163"/>
    </source>
</evidence>
<dbReference type="PANTHER" id="PTHR31744:SF210">
    <property type="entry name" value="NAC DOMAIN-CONTAINING PROTEIN 86-LIKE"/>
    <property type="match status" value="1"/>
</dbReference>
<comment type="caution">
    <text evidence="8">The sequence shown here is derived from an EMBL/GenBank/DDBJ whole genome shotgun (WGS) entry which is preliminary data.</text>
</comment>
<feature type="region of interest" description="Disordered" evidence="6">
    <location>
        <begin position="400"/>
        <end position="419"/>
    </location>
</feature>
<dbReference type="Proteomes" id="UP000623129">
    <property type="component" value="Unassembled WGS sequence"/>
</dbReference>
<gene>
    <name evidence="8" type="ORF">FCM35_KLT18845</name>
</gene>
<dbReference type="EMBL" id="SWLB01000007">
    <property type="protein sequence ID" value="KAF3336259.1"/>
    <property type="molecule type" value="Genomic_DNA"/>
</dbReference>
<evidence type="ECO:0000256" key="2">
    <source>
        <dbReference type="ARBA" id="ARBA00023015"/>
    </source>
</evidence>
<name>A0A833RK62_9POAL</name>
<evidence type="ECO:0000256" key="5">
    <source>
        <dbReference type="ARBA" id="ARBA00023242"/>
    </source>
</evidence>
<reference evidence="8" key="1">
    <citation type="submission" date="2020-01" db="EMBL/GenBank/DDBJ databases">
        <title>Genome sequence of Kobresia littledalei, the first chromosome-level genome in the family Cyperaceae.</title>
        <authorList>
            <person name="Qu G."/>
        </authorList>
    </citation>
    <scope>NUCLEOTIDE SEQUENCE</scope>
    <source>
        <strain evidence="8">C.B.Clarke</strain>
        <tissue evidence="8">Leaf</tissue>
    </source>
</reference>
<protein>
    <submittedName>
        <fullName evidence="8">NAC domain-containing protein 78</fullName>
    </submittedName>
</protein>
<dbReference type="GO" id="GO:0005634">
    <property type="term" value="C:nucleus"/>
    <property type="evidence" value="ECO:0007669"/>
    <property type="project" value="UniProtKB-SubCell"/>
</dbReference>
<proteinExistence type="predicted"/>
<dbReference type="InterPro" id="IPR036093">
    <property type="entry name" value="NAC_dom_sf"/>
</dbReference>
<sequence length="419" mass="45942">MSQAMLPPGFRFHPTDEELILYYLKRKVMGKKFQFMPISEVELYKFSPWDLPEMSCLRTKDQEWFFFCPRDKKYPNGSRANRSTETGYWKTTGKDRTIVHDSHVVGMKKSLIFHTGKPPKGDRTDWVMFEYRLSDDRLAASGVPQDAYVICKIFKKSGLGPKIAEQYGAPFNEEDWEDDADLEASVAAFPFLPSIVQPSNSNHAIATTSVADPVPVSVVATAMVESVPESTAPIAILEPASVSVATDAMSTRQYLELPVAATGTATSDPDPFGMPQCCTAFPDSPEMDGIQLDELTGILLDSPYSPGILSCQLAPQQPPPAEEQFSEAAAAAYNESNWIFGEVAYLIDGVVPTGSSLAPATEGPYQQYIELNDLVFGASIDSFFPDYFNPASSPEMDIDAFFSNEPSTSESQNAGSTAD</sequence>
<evidence type="ECO:0000313" key="9">
    <source>
        <dbReference type="Proteomes" id="UP000623129"/>
    </source>
</evidence>
<evidence type="ECO:0000313" key="8">
    <source>
        <dbReference type="EMBL" id="KAF3336259.1"/>
    </source>
</evidence>
<evidence type="ECO:0000256" key="1">
    <source>
        <dbReference type="ARBA" id="ARBA00004123"/>
    </source>
</evidence>
<dbReference type="AlphaFoldDB" id="A0A833RK62"/>
<dbReference type="GO" id="GO:0003677">
    <property type="term" value="F:DNA binding"/>
    <property type="evidence" value="ECO:0007669"/>
    <property type="project" value="UniProtKB-KW"/>
</dbReference>
<keyword evidence="4" id="KW-0804">Transcription</keyword>
<evidence type="ECO:0000259" key="7">
    <source>
        <dbReference type="PROSITE" id="PS51005"/>
    </source>
</evidence>
<evidence type="ECO:0000256" key="6">
    <source>
        <dbReference type="SAM" id="MobiDB-lite"/>
    </source>
</evidence>
<dbReference type="GO" id="GO:0006355">
    <property type="term" value="P:regulation of DNA-templated transcription"/>
    <property type="evidence" value="ECO:0007669"/>
    <property type="project" value="InterPro"/>
</dbReference>
<dbReference type="Pfam" id="PF02365">
    <property type="entry name" value="NAM"/>
    <property type="match status" value="1"/>
</dbReference>
<evidence type="ECO:0000256" key="3">
    <source>
        <dbReference type="ARBA" id="ARBA00023125"/>
    </source>
</evidence>
<dbReference type="OrthoDB" id="645697at2759"/>
<accession>A0A833RK62</accession>
<keyword evidence="3" id="KW-0238">DNA-binding</keyword>
<dbReference type="SUPFAM" id="SSF101941">
    <property type="entry name" value="NAC domain"/>
    <property type="match status" value="1"/>
</dbReference>
<feature type="compositionally biased region" description="Polar residues" evidence="6">
    <location>
        <begin position="404"/>
        <end position="419"/>
    </location>
</feature>
<dbReference type="FunFam" id="2.170.150.80:FF:000002">
    <property type="entry name" value="Nac domain-containing protein 86"/>
    <property type="match status" value="1"/>
</dbReference>
<dbReference type="PANTHER" id="PTHR31744">
    <property type="entry name" value="PROTEIN CUP-SHAPED COTYLEDON 2-RELATED"/>
    <property type="match status" value="1"/>
</dbReference>
<dbReference type="Gene3D" id="2.170.150.80">
    <property type="entry name" value="NAC domain"/>
    <property type="match status" value="1"/>
</dbReference>
<dbReference type="PROSITE" id="PS51005">
    <property type="entry name" value="NAC"/>
    <property type="match status" value="1"/>
</dbReference>